<protein>
    <submittedName>
        <fullName evidence="1">Uncharacterized protein</fullName>
    </submittedName>
</protein>
<organism evidence="1 2">
    <name type="scientific">Brachionus plicatilis</name>
    <name type="common">Marine rotifer</name>
    <name type="synonym">Brachionus muelleri</name>
    <dbReference type="NCBI Taxonomy" id="10195"/>
    <lineage>
        <taxon>Eukaryota</taxon>
        <taxon>Metazoa</taxon>
        <taxon>Spiralia</taxon>
        <taxon>Gnathifera</taxon>
        <taxon>Rotifera</taxon>
        <taxon>Eurotatoria</taxon>
        <taxon>Monogononta</taxon>
        <taxon>Pseudotrocha</taxon>
        <taxon>Ploima</taxon>
        <taxon>Brachionidae</taxon>
        <taxon>Brachionus</taxon>
    </lineage>
</organism>
<dbReference type="EMBL" id="REGN01008385">
    <property type="protein sequence ID" value="RNA03719.1"/>
    <property type="molecule type" value="Genomic_DNA"/>
</dbReference>
<reference evidence="1 2" key="1">
    <citation type="journal article" date="2018" name="Sci. Rep.">
        <title>Genomic signatures of local adaptation to the degree of environmental predictability in rotifers.</title>
        <authorList>
            <person name="Franch-Gras L."/>
            <person name="Hahn C."/>
            <person name="Garcia-Roger E.M."/>
            <person name="Carmona M.J."/>
            <person name="Serra M."/>
            <person name="Gomez A."/>
        </authorList>
    </citation>
    <scope>NUCLEOTIDE SEQUENCE [LARGE SCALE GENOMIC DNA]</scope>
    <source>
        <strain evidence="1">HYR1</strain>
    </source>
</reference>
<dbReference type="AlphaFoldDB" id="A0A3M7PXW5"/>
<evidence type="ECO:0000313" key="2">
    <source>
        <dbReference type="Proteomes" id="UP000276133"/>
    </source>
</evidence>
<evidence type="ECO:0000313" key="1">
    <source>
        <dbReference type="EMBL" id="RNA03719.1"/>
    </source>
</evidence>
<accession>A0A3M7PXW5</accession>
<gene>
    <name evidence="1" type="ORF">BpHYR1_027347</name>
</gene>
<keyword evidence="2" id="KW-1185">Reference proteome</keyword>
<dbReference type="Proteomes" id="UP000276133">
    <property type="component" value="Unassembled WGS sequence"/>
</dbReference>
<proteinExistence type="predicted"/>
<name>A0A3M7PXW5_BRAPC</name>
<sequence>MQRTCQSEWDPLKLITPFSRNLNFFENFFNFLVCYSFIKFTTGSNPEFFFKFARSGFTSKNFYTLGLSNTLLRNNLGSTPLKKSNWQYFIKYNYSTIQKLLISTKFLFSSNKPDSLNRGCAPDSIQLKAPSVAFCLFSFRLLFRLIEILISNQDISSFRLHFYI</sequence>
<comment type="caution">
    <text evidence="1">The sequence shown here is derived from an EMBL/GenBank/DDBJ whole genome shotgun (WGS) entry which is preliminary data.</text>
</comment>